<feature type="transmembrane region" description="Helical" evidence="7">
    <location>
        <begin position="31"/>
        <end position="50"/>
    </location>
</feature>
<dbReference type="AlphaFoldDB" id="O67603"/>
<dbReference type="SMR" id="O67603"/>
<dbReference type="KEGG" id="aae:aq_1706"/>
<dbReference type="EnsemblBacteria" id="AAC07576">
    <property type="protein sequence ID" value="AAC07576"/>
    <property type="gene ID" value="aq_1706"/>
</dbReference>
<feature type="transmembrane region" description="Helical" evidence="7">
    <location>
        <begin position="57"/>
        <end position="76"/>
    </location>
</feature>
<dbReference type="SUPFAM" id="SSF48317">
    <property type="entry name" value="Acid phosphatase/Vanadium-dependent haloperoxidase"/>
    <property type="match status" value="1"/>
</dbReference>
<dbReference type="Pfam" id="PF01569">
    <property type="entry name" value="PAP2"/>
    <property type="match status" value="1"/>
</dbReference>
<keyword evidence="2" id="KW-1003">Cell membrane</keyword>
<evidence type="ECO:0000256" key="2">
    <source>
        <dbReference type="ARBA" id="ARBA00022475"/>
    </source>
</evidence>
<feature type="domain" description="Phosphatidic acid phosphatase type 2/haloperoxidase" evidence="8">
    <location>
        <begin position="55"/>
        <end position="163"/>
    </location>
</feature>
<evidence type="ECO:0000256" key="3">
    <source>
        <dbReference type="ARBA" id="ARBA00022692"/>
    </source>
</evidence>
<dbReference type="InParanoid" id="O67603"/>
<evidence type="ECO:0007829" key="11">
    <source>
        <dbReference type="PDB" id="6EBU"/>
    </source>
</evidence>
<evidence type="ECO:0000256" key="7">
    <source>
        <dbReference type="SAM" id="Phobius"/>
    </source>
</evidence>
<accession>O67603</accession>
<dbReference type="Proteomes" id="UP000000798">
    <property type="component" value="Chromosome"/>
</dbReference>
<keyword evidence="4" id="KW-0378">Hydrolase</keyword>
<evidence type="ECO:0000256" key="6">
    <source>
        <dbReference type="ARBA" id="ARBA00023136"/>
    </source>
</evidence>
<evidence type="ECO:0000256" key="5">
    <source>
        <dbReference type="ARBA" id="ARBA00022989"/>
    </source>
</evidence>
<organism evidence="9 10">
    <name type="scientific">Aquifex aeolicus (strain VF5)</name>
    <dbReference type="NCBI Taxonomy" id="224324"/>
    <lineage>
        <taxon>Bacteria</taxon>
        <taxon>Pseudomonadati</taxon>
        <taxon>Aquificota</taxon>
        <taxon>Aquificia</taxon>
        <taxon>Aquificales</taxon>
        <taxon>Aquificaceae</taxon>
        <taxon>Aquifex</taxon>
    </lineage>
</organism>
<keyword evidence="6 7" id="KW-0472">Membrane</keyword>
<dbReference type="InterPro" id="IPR036938">
    <property type="entry name" value="PAP2/HPO_sf"/>
</dbReference>
<dbReference type="OrthoDB" id="9789113at2"/>
<dbReference type="PIR" id="A70447">
    <property type="entry name" value="A70447"/>
</dbReference>
<dbReference type="PANTHER" id="PTHR14969:SF62">
    <property type="entry name" value="DECAPRENYLPHOSPHORYL-5-PHOSPHORIBOSE PHOSPHATASE RV3807C-RELATED"/>
    <property type="match status" value="1"/>
</dbReference>
<dbReference type="SMART" id="SM00014">
    <property type="entry name" value="acidPPc"/>
    <property type="match status" value="1"/>
</dbReference>
<reference evidence="11" key="2">
    <citation type="journal article" date="2019" name="MBio">
        <title>The Lipid A 1-Phosphatase, LpxE, Functionally Connects Multiple Layers of Bacterial Envelope Biogenesis.</title>
        <authorList>
            <person name="Zhao J."/>
            <person name="An J."/>
            <person name="Hwang D."/>
            <person name="Wu Q."/>
            <person name="Wang S."/>
            <person name="Gillespie R.A."/>
            <person name="Yang E.G."/>
            <person name="Guan Z."/>
            <person name="Zhou P."/>
            <person name="Chung H.S."/>
        </authorList>
    </citation>
    <scope>X-RAY CRYSTALLOGRAPHY (2.37 ANGSTROMS)</scope>
</reference>
<dbReference type="STRING" id="224324.aq_1706"/>
<evidence type="ECO:0000256" key="4">
    <source>
        <dbReference type="ARBA" id="ARBA00022801"/>
    </source>
</evidence>
<keyword evidence="3 7" id="KW-0812">Transmembrane</keyword>
<proteinExistence type="evidence at protein level"/>
<evidence type="ECO:0000313" key="9">
    <source>
        <dbReference type="EMBL" id="AAC07576.1"/>
    </source>
</evidence>
<keyword evidence="10" id="KW-1185">Reference proteome</keyword>
<dbReference type="GO" id="GO:0016787">
    <property type="term" value="F:hydrolase activity"/>
    <property type="evidence" value="ECO:0007669"/>
    <property type="project" value="UniProtKB-KW"/>
</dbReference>
<keyword evidence="11" id="KW-0002">3D-structure</keyword>
<name>O67603_AQUAE</name>
<comment type="subcellular location">
    <subcellularLocation>
        <location evidence="1">Cell membrane</location>
        <topology evidence="1">Multi-pass membrane protein</topology>
    </subcellularLocation>
</comment>
<reference evidence="9 10" key="1">
    <citation type="journal article" date="1998" name="Nature">
        <title>The complete genome of the hyperthermophilic bacterium Aquifex aeolicus.</title>
        <authorList>
            <person name="Deckert G."/>
            <person name="Warren P.V."/>
            <person name="Gaasterland T."/>
            <person name="Young W.G."/>
            <person name="Lenox A.L."/>
            <person name="Graham D.E."/>
            <person name="Overbeek R."/>
            <person name="Snead M.A."/>
            <person name="Keller M."/>
            <person name="Aujay M."/>
            <person name="Huber R."/>
            <person name="Feldman R.A."/>
            <person name="Short J.M."/>
            <person name="Olson G.J."/>
            <person name="Swanson R.V."/>
        </authorList>
    </citation>
    <scope>NUCLEOTIDE SEQUENCE [LARGE SCALE GENOMIC DNA]</scope>
    <source>
        <strain evidence="9 10">VF5</strain>
    </source>
</reference>
<dbReference type="GO" id="GO:0005886">
    <property type="term" value="C:plasma membrane"/>
    <property type="evidence" value="ECO:0007669"/>
    <property type="project" value="UniProtKB-SubCell"/>
</dbReference>
<dbReference type="PDB" id="6EBU">
    <property type="method" value="X-ray"/>
    <property type="resolution" value="2.37 A"/>
    <property type="chains" value="A=1-174"/>
</dbReference>
<protein>
    <recommendedName>
        <fullName evidence="8">Phosphatidic acid phosphatase type 2/haloperoxidase domain-containing protein</fullName>
    </recommendedName>
</protein>
<dbReference type="eggNOG" id="COG0671">
    <property type="taxonomic scope" value="Bacteria"/>
</dbReference>
<dbReference type="FunCoup" id="O67603">
    <property type="interactions" value="133"/>
</dbReference>
<sequence length="174" mass="19819">MVIEDFALNLELFRLINNARHPLLDVFFTHFAYLGSGYVLFPLLIFLFIFRKEKVKPLILAIILETVLVISLKTFFNQPRPAILLEDVNLLFPLHWRSFPSGDTAMAFTIATVLSHGEKLHIKAILFLYAFLIGYERIYAGVHFPLDVFVGALIGIICGIISLKYSKGGVYERN</sequence>
<dbReference type="RefSeq" id="WP_010881106.1">
    <property type="nucleotide sequence ID" value="NC_000918.1"/>
</dbReference>
<evidence type="ECO:0000313" key="10">
    <source>
        <dbReference type="Proteomes" id="UP000000798"/>
    </source>
</evidence>
<evidence type="ECO:0000256" key="1">
    <source>
        <dbReference type="ARBA" id="ARBA00004651"/>
    </source>
</evidence>
<dbReference type="Gene3D" id="1.20.144.10">
    <property type="entry name" value="Phosphatidic acid phosphatase type 2/haloperoxidase"/>
    <property type="match status" value="1"/>
</dbReference>
<dbReference type="InterPro" id="IPR000326">
    <property type="entry name" value="PAP2/HPO"/>
</dbReference>
<dbReference type="PANTHER" id="PTHR14969">
    <property type="entry name" value="SPHINGOSINE-1-PHOSPHATE PHOSPHOHYDROLASE"/>
    <property type="match status" value="1"/>
</dbReference>
<feature type="transmembrane region" description="Helical" evidence="7">
    <location>
        <begin position="148"/>
        <end position="166"/>
    </location>
</feature>
<dbReference type="PDBsum" id="6EBU"/>
<dbReference type="EMBL" id="AE000657">
    <property type="protein sequence ID" value="AAC07576.1"/>
    <property type="molecule type" value="Genomic_DNA"/>
</dbReference>
<keyword evidence="5 7" id="KW-1133">Transmembrane helix</keyword>
<dbReference type="HOGENOM" id="CLU_072573_10_1_0"/>
<gene>
    <name evidence="9" type="ordered locus">aq_1706</name>
</gene>
<evidence type="ECO:0000259" key="8">
    <source>
        <dbReference type="SMART" id="SM00014"/>
    </source>
</evidence>